<keyword evidence="2" id="KW-1185">Reference proteome</keyword>
<protein>
    <submittedName>
        <fullName evidence="1">Uncharacterized protein</fullName>
    </submittedName>
</protein>
<evidence type="ECO:0000313" key="1">
    <source>
        <dbReference type="EMBL" id="RWX48409.1"/>
    </source>
</evidence>
<dbReference type="EMBL" id="MTKP01000155">
    <property type="protein sequence ID" value="RWX48409.1"/>
    <property type="molecule type" value="Genomic_DNA"/>
</dbReference>
<proteinExistence type="predicted"/>
<reference evidence="1 2" key="1">
    <citation type="submission" date="2017-01" db="EMBL/GenBank/DDBJ databases">
        <title>The cable genome- insights into the physiology and evolution of filamentous bacteria capable of sulfide oxidation via long distance electron transfer.</title>
        <authorList>
            <person name="Schreiber L."/>
            <person name="Bjerg J.T."/>
            <person name="Boggild A."/>
            <person name="Van De Vossenberg J."/>
            <person name="Meysman F."/>
            <person name="Nielsen L.P."/>
            <person name="Schramm A."/>
            <person name="Kjeldsen K.U."/>
        </authorList>
    </citation>
    <scope>NUCLEOTIDE SEQUENCE [LARGE SCALE GENOMIC DNA]</scope>
    <source>
        <strain evidence="1">A1</strain>
    </source>
</reference>
<gene>
    <name evidence="1" type="ORF">VT98_11551</name>
</gene>
<dbReference type="Proteomes" id="UP000288086">
    <property type="component" value="Unassembled WGS sequence"/>
</dbReference>
<feature type="non-terminal residue" evidence="1">
    <location>
        <position position="46"/>
    </location>
</feature>
<sequence length="46" mass="5541">MALEVLTFVKASWIKPLWKQLGRITGERKKELDRLRDEFVDPEQLR</sequence>
<name>A0A3S3UEJ5_9BACT</name>
<dbReference type="AlphaFoldDB" id="A0A3S3UEJ5"/>
<comment type="caution">
    <text evidence="1">The sequence shown here is derived from an EMBL/GenBank/DDBJ whole genome shotgun (WGS) entry which is preliminary data.</text>
</comment>
<accession>A0A3S3UEJ5</accession>
<organism evidence="1 2">
    <name type="scientific">Candidatus Electrothrix communis</name>
    <dbReference type="NCBI Taxonomy" id="1859133"/>
    <lineage>
        <taxon>Bacteria</taxon>
        <taxon>Pseudomonadati</taxon>
        <taxon>Thermodesulfobacteriota</taxon>
        <taxon>Desulfobulbia</taxon>
        <taxon>Desulfobulbales</taxon>
        <taxon>Desulfobulbaceae</taxon>
        <taxon>Candidatus Electrothrix</taxon>
    </lineage>
</organism>
<evidence type="ECO:0000313" key="2">
    <source>
        <dbReference type="Proteomes" id="UP000288086"/>
    </source>
</evidence>